<dbReference type="RefSeq" id="WP_013861978.1">
    <property type="nucleotide sequence ID" value="NC_015635.1"/>
</dbReference>
<comment type="function">
    <text evidence="5">Repressor of the lactose catabolism operon. Galactose-6-phosphate is the inducer.</text>
</comment>
<evidence type="ECO:0000313" key="7">
    <source>
        <dbReference type="EMBL" id="BAK34095.1"/>
    </source>
</evidence>
<dbReference type="STRING" id="1032480.MLP_10810"/>
<dbReference type="Pfam" id="PF00455">
    <property type="entry name" value="DeoRC"/>
    <property type="match status" value="1"/>
</dbReference>
<evidence type="ECO:0000313" key="8">
    <source>
        <dbReference type="Proteomes" id="UP000007947"/>
    </source>
</evidence>
<dbReference type="SMART" id="SM00420">
    <property type="entry name" value="HTH_DEOR"/>
    <property type="match status" value="1"/>
</dbReference>
<evidence type="ECO:0000256" key="1">
    <source>
        <dbReference type="ARBA" id="ARBA00021390"/>
    </source>
</evidence>
<dbReference type="InterPro" id="IPR050313">
    <property type="entry name" value="Carb_Metab_HTH_regulators"/>
</dbReference>
<dbReference type="PROSITE" id="PS51000">
    <property type="entry name" value="HTH_DEOR_2"/>
    <property type="match status" value="1"/>
</dbReference>
<dbReference type="PANTHER" id="PTHR30363">
    <property type="entry name" value="HTH-TYPE TRANSCRIPTIONAL REGULATOR SRLR-RELATED"/>
    <property type="match status" value="1"/>
</dbReference>
<dbReference type="PANTHER" id="PTHR30363:SF4">
    <property type="entry name" value="GLYCEROL-3-PHOSPHATE REGULON REPRESSOR"/>
    <property type="match status" value="1"/>
</dbReference>
<proteinExistence type="predicted"/>
<dbReference type="InterPro" id="IPR037171">
    <property type="entry name" value="NagB/RpiA_transferase-like"/>
</dbReference>
<dbReference type="InterPro" id="IPR036388">
    <property type="entry name" value="WH-like_DNA-bd_sf"/>
</dbReference>
<dbReference type="HOGENOM" id="CLU_060699_1_4_11"/>
<protein>
    <recommendedName>
        <fullName evidence="1">Lactose phosphotransferase system repressor</fullName>
    </recommendedName>
</protein>
<evidence type="ECO:0000259" key="6">
    <source>
        <dbReference type="PROSITE" id="PS51000"/>
    </source>
</evidence>
<dbReference type="GO" id="GO:0003700">
    <property type="term" value="F:DNA-binding transcription factor activity"/>
    <property type="evidence" value="ECO:0007669"/>
    <property type="project" value="InterPro"/>
</dbReference>
<dbReference type="SUPFAM" id="SSF100950">
    <property type="entry name" value="NagB/RpiA/CoA transferase-like"/>
    <property type="match status" value="1"/>
</dbReference>
<dbReference type="EMBL" id="AP012204">
    <property type="protein sequence ID" value="BAK34095.1"/>
    <property type="molecule type" value="Genomic_DNA"/>
</dbReference>
<dbReference type="AlphaFoldDB" id="F5XNI1"/>
<gene>
    <name evidence="7" type="ordered locus">MLP_10810</name>
</gene>
<keyword evidence="2" id="KW-0678">Repressor</keyword>
<sequence>MPKSLPEYGSVPGRRSARCGEIVGGHERLEVLIHALERRQRIVELTRESGRVSVLDLAAQLQVAQETVRRDLAELEVQGLITRVHGGALPADRIEFEGDVGSRRARNPEEKARIARRAVEEIHDAETVFLDEGSTAGYVAKALNPSHHLTVVTASVPVVLSTHAHPLITVVLLGGTVRSRSIAASGELTSRILGDLVIDVAFLGTNGISLKHGLTCPDLSVAAVKRAAIAAARRVVLVTDSTKFGLNSFASFGTIKDLDSIVTGSAAPRRTVELIRNQRVQVVLV</sequence>
<dbReference type="PRINTS" id="PR00037">
    <property type="entry name" value="HTHLACR"/>
</dbReference>
<evidence type="ECO:0000256" key="4">
    <source>
        <dbReference type="ARBA" id="ARBA00023163"/>
    </source>
</evidence>
<dbReference type="Proteomes" id="UP000007947">
    <property type="component" value="Chromosome"/>
</dbReference>
<keyword evidence="4" id="KW-0804">Transcription</keyword>
<dbReference type="InterPro" id="IPR001034">
    <property type="entry name" value="DeoR_HTH"/>
</dbReference>
<dbReference type="KEGG" id="mph:MLP_10810"/>
<dbReference type="eggNOG" id="COG1349">
    <property type="taxonomic scope" value="Bacteria"/>
</dbReference>
<reference evidence="7 8" key="1">
    <citation type="submission" date="2011-05" db="EMBL/GenBank/DDBJ databases">
        <title>Whole genome sequence of Microlunatus phosphovorus NM-1.</title>
        <authorList>
            <person name="Hosoyama A."/>
            <person name="Sasaki K."/>
            <person name="Harada T."/>
            <person name="Igarashi R."/>
            <person name="Kawakoshi A."/>
            <person name="Sasagawa M."/>
            <person name="Fukada J."/>
            <person name="Nakamura S."/>
            <person name="Katano Y."/>
            <person name="Hanada S."/>
            <person name="Kamagata Y."/>
            <person name="Nakamura N."/>
            <person name="Yamazaki S."/>
            <person name="Fujita N."/>
        </authorList>
    </citation>
    <scope>NUCLEOTIDE SEQUENCE [LARGE SCALE GENOMIC DNA]</scope>
    <source>
        <strain evidence="8">ATCC 700054 / DSM 10555 / JCM 9379 / NBRC 101784 / NCIMB 13414 / VKM Ac-1990 / NM-1</strain>
    </source>
</reference>
<evidence type="ECO:0000256" key="3">
    <source>
        <dbReference type="ARBA" id="ARBA00023015"/>
    </source>
</evidence>
<evidence type="ECO:0000256" key="2">
    <source>
        <dbReference type="ARBA" id="ARBA00022491"/>
    </source>
</evidence>
<accession>F5XNI1</accession>
<dbReference type="SMART" id="SM01134">
    <property type="entry name" value="DeoRC"/>
    <property type="match status" value="1"/>
</dbReference>
<dbReference type="InterPro" id="IPR014036">
    <property type="entry name" value="DeoR-like_C"/>
</dbReference>
<dbReference type="Gene3D" id="1.10.10.10">
    <property type="entry name" value="Winged helix-like DNA-binding domain superfamily/Winged helix DNA-binding domain"/>
    <property type="match status" value="1"/>
</dbReference>
<organism evidence="7 8">
    <name type="scientific">Microlunatus phosphovorus (strain ATCC 700054 / DSM 10555 / JCM 9379 / NBRC 101784 / NCIMB 13414 / VKM Ac-1990 / NM-1)</name>
    <dbReference type="NCBI Taxonomy" id="1032480"/>
    <lineage>
        <taxon>Bacteria</taxon>
        <taxon>Bacillati</taxon>
        <taxon>Actinomycetota</taxon>
        <taxon>Actinomycetes</taxon>
        <taxon>Propionibacteriales</taxon>
        <taxon>Propionibacteriaceae</taxon>
        <taxon>Microlunatus</taxon>
    </lineage>
</organism>
<dbReference type="Gene3D" id="3.40.50.1360">
    <property type="match status" value="1"/>
</dbReference>
<feature type="domain" description="HTH deoR-type" evidence="6">
    <location>
        <begin position="35"/>
        <end position="90"/>
    </location>
</feature>
<dbReference type="OrthoDB" id="7688673at2"/>
<keyword evidence="8" id="KW-1185">Reference proteome</keyword>
<evidence type="ECO:0000256" key="5">
    <source>
        <dbReference type="ARBA" id="ARBA00024937"/>
    </source>
</evidence>
<dbReference type="SUPFAM" id="SSF46785">
    <property type="entry name" value="Winged helix' DNA-binding domain"/>
    <property type="match status" value="1"/>
</dbReference>
<keyword evidence="3" id="KW-0805">Transcription regulation</keyword>
<name>F5XNI1_MICPN</name>
<dbReference type="InterPro" id="IPR036390">
    <property type="entry name" value="WH_DNA-bd_sf"/>
</dbReference>
<dbReference type="Pfam" id="PF08220">
    <property type="entry name" value="HTH_DeoR"/>
    <property type="match status" value="1"/>
</dbReference>